<evidence type="ECO:0000256" key="1">
    <source>
        <dbReference type="SAM" id="Phobius"/>
    </source>
</evidence>
<proteinExistence type="predicted"/>
<keyword evidence="1" id="KW-0472">Membrane</keyword>
<evidence type="ECO:0000313" key="2">
    <source>
        <dbReference type="EMBL" id="MDW2758984.1"/>
    </source>
</evidence>
<dbReference type="EMBL" id="JAWPBU010000009">
    <property type="protein sequence ID" value="MDW2758984.1"/>
    <property type="molecule type" value="Genomic_DNA"/>
</dbReference>
<gene>
    <name evidence="2" type="ORF">RYZ67_10910</name>
</gene>
<dbReference type="Proteomes" id="UP001278087">
    <property type="component" value="Unassembled WGS sequence"/>
</dbReference>
<reference evidence="2" key="1">
    <citation type="submission" date="2023-10" db="EMBL/GenBank/DDBJ databases">
        <title>Fecal carriage and genetic characteristics of carbapenem-resistant Enterobacterales among healthy adults from four provinces of China.</title>
        <authorList>
            <person name="Li Y."/>
            <person name="Zhang R."/>
        </authorList>
    </citation>
    <scope>NUCLEOTIDE SEQUENCE</scope>
    <source>
        <strain evidence="2">HN-136</strain>
    </source>
</reference>
<feature type="transmembrane region" description="Helical" evidence="1">
    <location>
        <begin position="215"/>
        <end position="248"/>
    </location>
</feature>
<comment type="caution">
    <text evidence="2">The sequence shown here is derived from an EMBL/GenBank/DDBJ whole genome shotgun (WGS) entry which is preliminary data.</text>
</comment>
<accession>A0AAP6CPY0</accession>
<evidence type="ECO:0000313" key="3">
    <source>
        <dbReference type="Proteomes" id="UP001278087"/>
    </source>
</evidence>
<sequence length="294" mass="32980">MMESYYDWIGNHREDILRGNNWQRNQRIENEIRTLKNNLNSNTQHIMLLTLEEAQGVIDDLLGSKPVSFSTNYAGNIKDTADATKKLLKLFSYQQAGKIVFTLKGLGIKATQYAYQGKLYVKITGYPSLRRILNGTRYRINHPKVLEVGIGSAGFRNGIMSGARFCIWFSACWRFIELVFKSEHDVAALLGNVTMDVAKVIVSVFASKLAGRTPVLFLSSFIVTSAAVPVWGEIVCAVALGFFIAYILNEVDEKYELSDKLIACICEGMKEQQKIAEWNSRHSGYSGSLYGGIY</sequence>
<organism evidence="2 3">
    <name type="scientific">Citrobacter freundii</name>
    <dbReference type="NCBI Taxonomy" id="546"/>
    <lineage>
        <taxon>Bacteria</taxon>
        <taxon>Pseudomonadati</taxon>
        <taxon>Pseudomonadota</taxon>
        <taxon>Gammaproteobacteria</taxon>
        <taxon>Enterobacterales</taxon>
        <taxon>Enterobacteriaceae</taxon>
        <taxon>Citrobacter</taxon>
        <taxon>Citrobacter freundii complex</taxon>
    </lineage>
</organism>
<dbReference type="RefSeq" id="WP_225990721.1">
    <property type="nucleotide sequence ID" value="NZ_BHWY01000008.1"/>
</dbReference>
<dbReference type="AlphaFoldDB" id="A0AAP6CPY0"/>
<keyword evidence="1" id="KW-1133">Transmembrane helix</keyword>
<keyword evidence="1" id="KW-0812">Transmembrane</keyword>
<dbReference type="GeneID" id="86999042"/>
<protein>
    <recommendedName>
        <fullName evidence="4">ImpA domain-containing protein</fullName>
    </recommendedName>
</protein>
<evidence type="ECO:0008006" key="4">
    <source>
        <dbReference type="Google" id="ProtNLM"/>
    </source>
</evidence>
<name>A0AAP6CPY0_CITFR</name>